<evidence type="ECO:0000256" key="1">
    <source>
        <dbReference type="ARBA" id="ARBA00023125"/>
    </source>
</evidence>
<proteinExistence type="predicted"/>
<sequence length="154" mass="16978">MSILSKPSIRGFVAKAPQELETKNGDPYVKVRFGQDRKHREPDGTFTDLGKTYDTMVAYDDNVQRIIDNFVPGDRFVAQGHIRTFSKGDDGPESEVFVVTGIGHDSAYTRYDVDRSARRAPVEQTPERAASQQAPAFESPERSGQSTSAPALGL</sequence>
<evidence type="ECO:0000313" key="4">
    <source>
        <dbReference type="EMBL" id="NHN54379.1"/>
    </source>
</evidence>
<dbReference type="RefSeq" id="WP_166191930.1">
    <property type="nucleotide sequence ID" value="NZ_JAAOIV010000001.1"/>
</dbReference>
<reference evidence="4" key="1">
    <citation type="submission" date="2020-03" db="EMBL/GenBank/DDBJ databases">
        <title>Draft sequencing of Calidifontibacter sp. DB0510.</title>
        <authorList>
            <person name="Kim D.-U."/>
        </authorList>
    </citation>
    <scope>NUCLEOTIDE SEQUENCE</scope>
    <source>
        <strain evidence="4">DB0510</strain>
    </source>
</reference>
<organism evidence="4 5">
    <name type="scientific">Metallococcus carri</name>
    <dbReference type="NCBI Taxonomy" id="1656884"/>
    <lineage>
        <taxon>Bacteria</taxon>
        <taxon>Bacillati</taxon>
        <taxon>Actinomycetota</taxon>
        <taxon>Actinomycetes</taxon>
        <taxon>Micrococcales</taxon>
        <taxon>Dermacoccaceae</taxon>
        <taxon>Metallococcus</taxon>
    </lineage>
</organism>
<dbReference type="PROSITE" id="PS50935">
    <property type="entry name" value="SSB"/>
    <property type="match status" value="1"/>
</dbReference>
<dbReference type="InterPro" id="IPR000424">
    <property type="entry name" value="Primosome_PriB/ssb"/>
</dbReference>
<evidence type="ECO:0000313" key="5">
    <source>
        <dbReference type="Proteomes" id="UP000744769"/>
    </source>
</evidence>
<feature type="compositionally biased region" description="Polar residues" evidence="3">
    <location>
        <begin position="142"/>
        <end position="154"/>
    </location>
</feature>
<name>A0A967E909_9MICO</name>
<feature type="region of interest" description="Disordered" evidence="3">
    <location>
        <begin position="112"/>
        <end position="154"/>
    </location>
</feature>
<keyword evidence="1 2" id="KW-0238">DNA-binding</keyword>
<evidence type="ECO:0000256" key="3">
    <source>
        <dbReference type="SAM" id="MobiDB-lite"/>
    </source>
</evidence>
<protein>
    <submittedName>
        <fullName evidence="4">Single-stranded DNA-binding protein</fullName>
    </submittedName>
</protein>
<dbReference type="Proteomes" id="UP000744769">
    <property type="component" value="Unassembled WGS sequence"/>
</dbReference>
<dbReference type="SUPFAM" id="SSF50249">
    <property type="entry name" value="Nucleic acid-binding proteins"/>
    <property type="match status" value="1"/>
</dbReference>
<dbReference type="GO" id="GO:0003697">
    <property type="term" value="F:single-stranded DNA binding"/>
    <property type="evidence" value="ECO:0007669"/>
    <property type="project" value="InterPro"/>
</dbReference>
<feature type="compositionally biased region" description="Basic and acidic residues" evidence="3">
    <location>
        <begin position="112"/>
        <end position="121"/>
    </location>
</feature>
<comment type="caution">
    <text evidence="4">The sequence shown here is derived from an EMBL/GenBank/DDBJ whole genome shotgun (WGS) entry which is preliminary data.</text>
</comment>
<gene>
    <name evidence="4" type="ORF">G9U51_01090</name>
</gene>
<accession>A0A967E909</accession>
<dbReference type="Gene3D" id="2.40.50.140">
    <property type="entry name" value="Nucleic acid-binding proteins"/>
    <property type="match status" value="1"/>
</dbReference>
<dbReference type="EMBL" id="JAAOIV010000001">
    <property type="protein sequence ID" value="NHN54379.1"/>
    <property type="molecule type" value="Genomic_DNA"/>
</dbReference>
<dbReference type="InterPro" id="IPR012340">
    <property type="entry name" value="NA-bd_OB-fold"/>
</dbReference>
<dbReference type="AlphaFoldDB" id="A0A967E909"/>
<keyword evidence="5" id="KW-1185">Reference proteome</keyword>
<evidence type="ECO:0000256" key="2">
    <source>
        <dbReference type="PROSITE-ProRule" id="PRU00252"/>
    </source>
</evidence>